<proteinExistence type="predicted"/>
<dbReference type="AlphaFoldDB" id="A0A246JS99"/>
<dbReference type="InterPro" id="IPR003615">
    <property type="entry name" value="HNH_nuc"/>
</dbReference>
<feature type="domain" description="HNH nuclease" evidence="1">
    <location>
        <begin position="107"/>
        <end position="149"/>
    </location>
</feature>
<dbReference type="InterPro" id="IPR044925">
    <property type="entry name" value="His-Me_finger_sf"/>
</dbReference>
<evidence type="ECO:0000313" key="3">
    <source>
        <dbReference type="Proteomes" id="UP000197361"/>
    </source>
</evidence>
<name>A0A246JS99_9SPHN</name>
<dbReference type="Gene3D" id="3.90.75.20">
    <property type="match status" value="1"/>
</dbReference>
<sequence>MGDSAMKNGPRRRYQRRAALTTNEHGAFDMATKPLPPQDLLRNRLSYEADTGALIWRERPASNFPASRYPKDRLAKIWNGKFAGGPALASPMANGYLHGALDSVDYLQHRIIWKLITGVDPEHIDHINGVRDDNRLCNLRSVSVSGNMRNRRISSNNQSGVIGVYLEKKTGLWCASIEVDGVVIYLGRHVHIADAQAARVAAEIEHGFISRY</sequence>
<reference evidence="2 3" key="1">
    <citation type="journal article" date="2010" name="Int. J. Syst. Evol. Microbiol.">
        <title>Sphingopyxis bauzanensis sp. nov., a psychrophilic bacterium isolated from soil.</title>
        <authorList>
            <person name="Zhang D.C."/>
            <person name="Liu H.C."/>
            <person name="Xin Y.H."/>
            <person name="Zhou Y.G."/>
            <person name="Schinner F."/>
            <person name="Margesin R."/>
        </authorList>
    </citation>
    <scope>NUCLEOTIDE SEQUENCE [LARGE SCALE GENOMIC DNA]</scope>
    <source>
        <strain evidence="2 3">DSM 22271</strain>
    </source>
</reference>
<keyword evidence="3" id="KW-1185">Reference proteome</keyword>
<dbReference type="Pfam" id="PF13392">
    <property type="entry name" value="HNH_3"/>
    <property type="match status" value="1"/>
</dbReference>
<dbReference type="SUPFAM" id="SSF54060">
    <property type="entry name" value="His-Me finger endonucleases"/>
    <property type="match status" value="1"/>
</dbReference>
<comment type="caution">
    <text evidence="2">The sequence shown here is derived from an EMBL/GenBank/DDBJ whole genome shotgun (WGS) entry which is preliminary data.</text>
</comment>
<accession>A0A246JS99</accession>
<organism evidence="2 3">
    <name type="scientific">Sphingopyxis bauzanensis</name>
    <dbReference type="NCBI Taxonomy" id="651663"/>
    <lineage>
        <taxon>Bacteria</taxon>
        <taxon>Pseudomonadati</taxon>
        <taxon>Pseudomonadota</taxon>
        <taxon>Alphaproteobacteria</taxon>
        <taxon>Sphingomonadales</taxon>
        <taxon>Sphingomonadaceae</taxon>
        <taxon>Sphingopyxis</taxon>
    </lineage>
</organism>
<dbReference type="Proteomes" id="UP000197361">
    <property type="component" value="Unassembled WGS sequence"/>
</dbReference>
<protein>
    <recommendedName>
        <fullName evidence="1">HNH nuclease domain-containing protein</fullName>
    </recommendedName>
</protein>
<gene>
    <name evidence="2" type="ORF">CDQ92_13095</name>
</gene>
<evidence type="ECO:0000313" key="2">
    <source>
        <dbReference type="EMBL" id="OWQ95716.1"/>
    </source>
</evidence>
<evidence type="ECO:0000259" key="1">
    <source>
        <dbReference type="Pfam" id="PF13392"/>
    </source>
</evidence>
<dbReference type="EMBL" id="NISK01000003">
    <property type="protein sequence ID" value="OWQ95716.1"/>
    <property type="molecule type" value="Genomic_DNA"/>
</dbReference>